<dbReference type="InterPro" id="IPR028098">
    <property type="entry name" value="Glyco_trans_4-like_N"/>
</dbReference>
<evidence type="ECO:0000313" key="6">
    <source>
        <dbReference type="Proteomes" id="UP000237846"/>
    </source>
</evidence>
<evidence type="ECO:0000313" key="5">
    <source>
        <dbReference type="EMBL" id="PRX96303.1"/>
    </source>
</evidence>
<dbReference type="OrthoDB" id="509705at2"/>
<protein>
    <submittedName>
        <fullName evidence="5">Glycosyltransferase involved in cell wall biosynthesis</fullName>
    </submittedName>
</protein>
<dbReference type="Gene3D" id="3.40.50.2000">
    <property type="entry name" value="Glycogen Phosphorylase B"/>
    <property type="match status" value="2"/>
</dbReference>
<sequence>MTDTDPARRLRIVVGADTYPPDVNGAARYSQRLASGLAERGHEVHMICPVAPPEHADRMPDGKDAVRVHRVRSHRTPVHPTFRVSLPWQATADVRALLTEIRPDVVHVQSHFVVGRALAKVSADRRLPLVATNHFMPDNLVGYVNLPGWVSRPLMRWGWRDLIRVFDRAHLVTAPTASATALLHEHGLGQRAVPVSNGIDIDRFRLAEPAFEPEGPTILFVGRLDAEKYVEELIEALSLLPAELGARLEIVGDGVVRDRLTALAERLGLADRVVFRGVVTDDELAEAYARASVFGMPGRAELQSLATMEAMAAGLPVVAADAVALPHLVRPGRNGWLYEPGDVPELARRLTQVLSDPELAARMSAAGQEIISSHGTGAMLDTFESIYRYVIDPEGRPSPADLLAAAG</sequence>
<feature type="domain" description="Glycosyltransferase subfamily 4-like N-terminal" evidence="4">
    <location>
        <begin position="23"/>
        <end position="203"/>
    </location>
</feature>
<dbReference type="Pfam" id="PF13439">
    <property type="entry name" value="Glyco_transf_4"/>
    <property type="match status" value="1"/>
</dbReference>
<evidence type="ECO:0000259" key="3">
    <source>
        <dbReference type="Pfam" id="PF00534"/>
    </source>
</evidence>
<dbReference type="InterPro" id="IPR050194">
    <property type="entry name" value="Glycosyltransferase_grp1"/>
</dbReference>
<proteinExistence type="predicted"/>
<gene>
    <name evidence="5" type="ORF">CLV72_108310</name>
</gene>
<comment type="caution">
    <text evidence="5">The sequence shown here is derived from an EMBL/GenBank/DDBJ whole genome shotgun (WGS) entry which is preliminary data.</text>
</comment>
<keyword evidence="6" id="KW-1185">Reference proteome</keyword>
<evidence type="ECO:0000259" key="4">
    <source>
        <dbReference type="Pfam" id="PF13439"/>
    </source>
</evidence>
<dbReference type="RefSeq" id="WP_106251140.1">
    <property type="nucleotide sequence ID" value="NZ_PVZC01000008.1"/>
</dbReference>
<dbReference type="InterPro" id="IPR001296">
    <property type="entry name" value="Glyco_trans_1"/>
</dbReference>
<feature type="domain" description="Glycosyl transferase family 1" evidence="3">
    <location>
        <begin position="210"/>
        <end position="369"/>
    </location>
</feature>
<dbReference type="GO" id="GO:1901137">
    <property type="term" value="P:carbohydrate derivative biosynthetic process"/>
    <property type="evidence" value="ECO:0007669"/>
    <property type="project" value="UniProtKB-ARBA"/>
</dbReference>
<dbReference type="Pfam" id="PF00534">
    <property type="entry name" value="Glycos_transf_1"/>
    <property type="match status" value="1"/>
</dbReference>
<keyword evidence="2 5" id="KW-0808">Transferase</keyword>
<organism evidence="5 6">
    <name type="scientific">Allonocardiopsis opalescens</name>
    <dbReference type="NCBI Taxonomy" id="1144618"/>
    <lineage>
        <taxon>Bacteria</taxon>
        <taxon>Bacillati</taxon>
        <taxon>Actinomycetota</taxon>
        <taxon>Actinomycetes</taxon>
        <taxon>Streptosporangiales</taxon>
        <taxon>Allonocardiopsis</taxon>
    </lineage>
</organism>
<dbReference type="Proteomes" id="UP000237846">
    <property type="component" value="Unassembled WGS sequence"/>
</dbReference>
<dbReference type="PANTHER" id="PTHR45947:SF3">
    <property type="entry name" value="SULFOQUINOVOSYL TRANSFERASE SQD2"/>
    <property type="match status" value="1"/>
</dbReference>
<reference evidence="5 6" key="1">
    <citation type="submission" date="2018-03" db="EMBL/GenBank/DDBJ databases">
        <title>Genomic Encyclopedia of Archaeal and Bacterial Type Strains, Phase II (KMG-II): from individual species to whole genera.</title>
        <authorList>
            <person name="Goeker M."/>
        </authorList>
    </citation>
    <scope>NUCLEOTIDE SEQUENCE [LARGE SCALE GENOMIC DNA]</scope>
    <source>
        <strain evidence="5 6">DSM 45601</strain>
    </source>
</reference>
<dbReference type="SUPFAM" id="SSF53756">
    <property type="entry name" value="UDP-Glycosyltransferase/glycogen phosphorylase"/>
    <property type="match status" value="1"/>
</dbReference>
<dbReference type="AlphaFoldDB" id="A0A2T0PXP4"/>
<dbReference type="PANTHER" id="PTHR45947">
    <property type="entry name" value="SULFOQUINOVOSYL TRANSFERASE SQD2"/>
    <property type="match status" value="1"/>
</dbReference>
<accession>A0A2T0PXP4</accession>
<dbReference type="EMBL" id="PVZC01000008">
    <property type="protein sequence ID" value="PRX96303.1"/>
    <property type="molecule type" value="Genomic_DNA"/>
</dbReference>
<name>A0A2T0PXP4_9ACTN</name>
<evidence type="ECO:0000256" key="1">
    <source>
        <dbReference type="ARBA" id="ARBA00022676"/>
    </source>
</evidence>
<evidence type="ECO:0000256" key="2">
    <source>
        <dbReference type="ARBA" id="ARBA00022679"/>
    </source>
</evidence>
<dbReference type="GO" id="GO:0016757">
    <property type="term" value="F:glycosyltransferase activity"/>
    <property type="evidence" value="ECO:0007669"/>
    <property type="project" value="UniProtKB-KW"/>
</dbReference>
<keyword evidence="1" id="KW-0328">Glycosyltransferase</keyword>